<evidence type="ECO:0000256" key="1">
    <source>
        <dbReference type="ARBA" id="ARBA00022723"/>
    </source>
</evidence>
<reference evidence="5" key="1">
    <citation type="submission" date="2016-08" db="EMBL/GenBank/DDBJ databases">
        <authorList>
            <person name="Holder M.E."/>
            <person name="Ajami N.J."/>
            <person name="Petrosino J.F."/>
        </authorList>
    </citation>
    <scope>NUCLEOTIDE SEQUENCE [LARGE SCALE GENOMIC DNA]</scope>
    <source>
        <strain evidence="5">F0677</strain>
    </source>
</reference>
<dbReference type="RefSeq" id="WP_069176717.1">
    <property type="nucleotide sequence ID" value="NZ_CP017037.1"/>
</dbReference>
<dbReference type="InterPro" id="IPR006674">
    <property type="entry name" value="HD_domain"/>
</dbReference>
<gene>
    <name evidence="4" type="ORF">BCB69_00585</name>
</gene>
<keyword evidence="2 4" id="KW-0378">Hydrolase</keyword>
<dbReference type="Proteomes" id="UP000094757">
    <property type="component" value="Chromosome"/>
</dbReference>
<keyword evidence="1" id="KW-0479">Metal-binding</keyword>
<evidence type="ECO:0000313" key="4">
    <source>
        <dbReference type="EMBL" id="AOH38618.1"/>
    </source>
</evidence>
<sequence>MERLQKQFDFILEIDKEKSIERQTYISDGSRKENDAEHAWHMALMCFLLSEHANESIDKLKTIMMLLIHDLVEIYAGDTFAYSNADIDEVHAKELKAADKLYSKLPKDQATYLKNLWIEFEEGKTAEARFAHTIDNIQPMMLNFATKGKAWTEHRVKISQVLKRNKNTSKGSDILWKYACQYFLRPSIKRERLINDIEL</sequence>
<dbReference type="InterPro" id="IPR039356">
    <property type="entry name" value="YfbR/HDDC2"/>
</dbReference>
<dbReference type="Pfam" id="PF13023">
    <property type="entry name" value="HD_3"/>
    <property type="match status" value="1"/>
</dbReference>
<evidence type="ECO:0000259" key="3">
    <source>
        <dbReference type="Pfam" id="PF13023"/>
    </source>
</evidence>
<dbReference type="GO" id="GO:0005737">
    <property type="term" value="C:cytoplasm"/>
    <property type="evidence" value="ECO:0007669"/>
    <property type="project" value="TreeGrafter"/>
</dbReference>
<dbReference type="STRING" id="39950.BCB69_00585"/>
<evidence type="ECO:0000256" key="2">
    <source>
        <dbReference type="ARBA" id="ARBA00022801"/>
    </source>
</evidence>
<dbReference type="Gene3D" id="1.10.3210.10">
    <property type="entry name" value="Hypothetical protein af1432"/>
    <property type="match status" value="1"/>
</dbReference>
<feature type="domain" description="HD" evidence="3">
    <location>
        <begin position="14"/>
        <end position="172"/>
    </location>
</feature>
<dbReference type="SUPFAM" id="SSF109604">
    <property type="entry name" value="HD-domain/PDEase-like"/>
    <property type="match status" value="1"/>
</dbReference>
<evidence type="ECO:0000313" key="5">
    <source>
        <dbReference type="Proteomes" id="UP000094757"/>
    </source>
</evidence>
<dbReference type="GO" id="GO:0046872">
    <property type="term" value="F:metal ion binding"/>
    <property type="evidence" value="ECO:0007669"/>
    <property type="project" value="UniProtKB-KW"/>
</dbReference>
<dbReference type="EMBL" id="CP017037">
    <property type="protein sequence ID" value="AOH38618.1"/>
    <property type="molecule type" value="Genomic_DNA"/>
</dbReference>
<organism evidence="4 5">
    <name type="scientific">Dialister pneumosintes</name>
    <dbReference type="NCBI Taxonomy" id="39950"/>
    <lineage>
        <taxon>Bacteria</taxon>
        <taxon>Bacillati</taxon>
        <taxon>Bacillota</taxon>
        <taxon>Negativicutes</taxon>
        <taxon>Veillonellales</taxon>
        <taxon>Veillonellaceae</taxon>
        <taxon>Dialister</taxon>
    </lineage>
</organism>
<accession>A0A1B3WCB9</accession>
<dbReference type="GO" id="GO:0002953">
    <property type="term" value="F:5'-deoxynucleotidase activity"/>
    <property type="evidence" value="ECO:0007669"/>
    <property type="project" value="InterPro"/>
</dbReference>
<dbReference type="KEGG" id="dpn:BCB69_00585"/>
<dbReference type="AlphaFoldDB" id="A0A1B3WCB9"/>
<name>A0A1B3WCB9_9FIRM</name>
<proteinExistence type="predicted"/>
<dbReference type="PANTHER" id="PTHR11845:SF13">
    <property type="entry name" value="5'-DEOXYNUCLEOTIDASE HDDC2"/>
    <property type="match status" value="1"/>
</dbReference>
<protein>
    <submittedName>
        <fullName evidence="4">Hydrolase</fullName>
    </submittedName>
</protein>
<dbReference type="PANTHER" id="PTHR11845">
    <property type="entry name" value="5'-DEOXYNUCLEOTIDASE HDDC2"/>
    <property type="match status" value="1"/>
</dbReference>